<keyword evidence="3" id="KW-0812">Transmembrane</keyword>
<comment type="subcellular location">
    <subcellularLocation>
        <location evidence="1">Membrane</location>
    </subcellularLocation>
</comment>
<evidence type="ECO:0000256" key="3">
    <source>
        <dbReference type="SAM" id="Phobius"/>
    </source>
</evidence>
<keyword evidence="3" id="KW-1133">Transmembrane helix</keyword>
<dbReference type="PANTHER" id="PTHR31234:SF8">
    <property type="entry name" value="EXPRESSED PROTEIN"/>
    <property type="match status" value="1"/>
</dbReference>
<protein>
    <recommendedName>
        <fullName evidence="6">Late embryogenesis abundant protein LEA-2 subgroup domain-containing protein</fullName>
    </recommendedName>
</protein>
<keyword evidence="5" id="KW-1185">Reference proteome</keyword>
<dbReference type="Proteomes" id="UP001418222">
    <property type="component" value="Unassembled WGS sequence"/>
</dbReference>
<dbReference type="AlphaFoldDB" id="A0AAP0FXJ5"/>
<reference evidence="4 5" key="1">
    <citation type="journal article" date="2022" name="Nat. Plants">
        <title>Genomes of leafy and leafless Platanthera orchids illuminate the evolution of mycoheterotrophy.</title>
        <authorList>
            <person name="Li M.H."/>
            <person name="Liu K.W."/>
            <person name="Li Z."/>
            <person name="Lu H.C."/>
            <person name="Ye Q.L."/>
            <person name="Zhang D."/>
            <person name="Wang J.Y."/>
            <person name="Li Y.F."/>
            <person name="Zhong Z.M."/>
            <person name="Liu X."/>
            <person name="Yu X."/>
            <person name="Liu D.K."/>
            <person name="Tu X.D."/>
            <person name="Liu B."/>
            <person name="Hao Y."/>
            <person name="Liao X.Y."/>
            <person name="Jiang Y.T."/>
            <person name="Sun W.H."/>
            <person name="Chen J."/>
            <person name="Chen Y.Q."/>
            <person name="Ai Y."/>
            <person name="Zhai J.W."/>
            <person name="Wu S.S."/>
            <person name="Zhou Z."/>
            <person name="Hsiao Y.Y."/>
            <person name="Wu W.L."/>
            <person name="Chen Y.Y."/>
            <person name="Lin Y.F."/>
            <person name="Hsu J.L."/>
            <person name="Li C.Y."/>
            <person name="Wang Z.W."/>
            <person name="Zhao X."/>
            <person name="Zhong W.Y."/>
            <person name="Ma X.K."/>
            <person name="Ma L."/>
            <person name="Huang J."/>
            <person name="Chen G.Z."/>
            <person name="Huang M.Z."/>
            <person name="Huang L."/>
            <person name="Peng D.H."/>
            <person name="Luo Y.B."/>
            <person name="Zou S.Q."/>
            <person name="Chen S.P."/>
            <person name="Lan S."/>
            <person name="Tsai W.C."/>
            <person name="Van de Peer Y."/>
            <person name="Liu Z.J."/>
        </authorList>
    </citation>
    <scope>NUCLEOTIDE SEQUENCE [LARGE SCALE GENOMIC DNA]</scope>
    <source>
        <strain evidence="4">Lor287</strain>
    </source>
</reference>
<evidence type="ECO:0008006" key="6">
    <source>
        <dbReference type="Google" id="ProtNLM"/>
    </source>
</evidence>
<dbReference type="PANTHER" id="PTHR31234">
    <property type="entry name" value="LATE EMBRYOGENESIS ABUNDANT (LEA) HYDROXYPROLINE-RICH GLYCOPROTEIN FAMILY"/>
    <property type="match status" value="1"/>
</dbReference>
<gene>
    <name evidence="4" type="ORF">KSP39_PZI020664</name>
</gene>
<evidence type="ECO:0000256" key="2">
    <source>
        <dbReference type="ARBA" id="ARBA00023136"/>
    </source>
</evidence>
<dbReference type="EMBL" id="JBBWWQ010000018">
    <property type="protein sequence ID" value="KAK8921684.1"/>
    <property type="molecule type" value="Genomic_DNA"/>
</dbReference>
<dbReference type="GO" id="GO:0098542">
    <property type="term" value="P:defense response to other organism"/>
    <property type="evidence" value="ECO:0007669"/>
    <property type="project" value="InterPro"/>
</dbReference>
<evidence type="ECO:0000256" key="1">
    <source>
        <dbReference type="ARBA" id="ARBA00004370"/>
    </source>
</evidence>
<accession>A0AAP0FXJ5</accession>
<keyword evidence="2 3" id="KW-0472">Membrane</keyword>
<sequence length="231" mass="25563">MSNQYAGDGSLRPPSAQGHRQSACPCSSSAESGSNECHCFYFSLFLIFLMLLPFMIYYLNQPRTPDFDLDRVDVEYFRIAPNEVGGAGGTASPSAVYLWLNITLRFTSVNNDWAKLSYEATNICVLYHGAPLGKAVVPGFQQPRYSTRPVDSRVIVSRFNMLQVDSPELVRDASVNDGVELRVTANTTWKITGRPTDDITDDQVHVSCFVVFSPRNLSLALKNCDGAGKIF</sequence>
<evidence type="ECO:0000313" key="5">
    <source>
        <dbReference type="Proteomes" id="UP001418222"/>
    </source>
</evidence>
<dbReference type="GO" id="GO:0005886">
    <property type="term" value="C:plasma membrane"/>
    <property type="evidence" value="ECO:0007669"/>
    <property type="project" value="TreeGrafter"/>
</dbReference>
<evidence type="ECO:0000313" key="4">
    <source>
        <dbReference type="EMBL" id="KAK8921684.1"/>
    </source>
</evidence>
<dbReference type="InterPro" id="IPR044839">
    <property type="entry name" value="NDR1-like"/>
</dbReference>
<proteinExistence type="predicted"/>
<name>A0AAP0FXJ5_9ASPA</name>
<organism evidence="4 5">
    <name type="scientific">Platanthera zijinensis</name>
    <dbReference type="NCBI Taxonomy" id="2320716"/>
    <lineage>
        <taxon>Eukaryota</taxon>
        <taxon>Viridiplantae</taxon>
        <taxon>Streptophyta</taxon>
        <taxon>Embryophyta</taxon>
        <taxon>Tracheophyta</taxon>
        <taxon>Spermatophyta</taxon>
        <taxon>Magnoliopsida</taxon>
        <taxon>Liliopsida</taxon>
        <taxon>Asparagales</taxon>
        <taxon>Orchidaceae</taxon>
        <taxon>Orchidoideae</taxon>
        <taxon>Orchideae</taxon>
        <taxon>Orchidinae</taxon>
        <taxon>Platanthera</taxon>
    </lineage>
</organism>
<feature type="transmembrane region" description="Helical" evidence="3">
    <location>
        <begin position="40"/>
        <end position="59"/>
    </location>
</feature>
<comment type="caution">
    <text evidence="4">The sequence shown here is derived from an EMBL/GenBank/DDBJ whole genome shotgun (WGS) entry which is preliminary data.</text>
</comment>